<dbReference type="InterPro" id="IPR000157">
    <property type="entry name" value="TIR_dom"/>
</dbReference>
<dbReference type="eggNOG" id="ENOG502QQJE">
    <property type="taxonomic scope" value="Eukaryota"/>
</dbReference>
<keyword evidence="3" id="KW-0611">Plant defense</keyword>
<dbReference type="InterPro" id="IPR002182">
    <property type="entry name" value="NB-ARC"/>
</dbReference>
<gene>
    <name evidence="5" type="ORF">PHAVU_010G018400g</name>
</gene>
<dbReference type="SUPFAM" id="SSF52540">
    <property type="entry name" value="P-loop containing nucleoside triphosphate hydrolases"/>
    <property type="match status" value="1"/>
</dbReference>
<evidence type="ECO:0000313" key="6">
    <source>
        <dbReference type="Proteomes" id="UP000000226"/>
    </source>
</evidence>
<dbReference type="Gramene" id="ESW06081">
    <property type="protein sequence ID" value="ESW06081"/>
    <property type="gene ID" value="PHAVU_010G018400g"/>
</dbReference>
<dbReference type="OrthoDB" id="1936883at2759"/>
<sequence length="1003" mass="114731">MTSSISSMELESSSSKLPQMYDVLINFNGEDIQKKFVSHLDSALSAVGFTTFLHHPNAHNPLHIQQPVLNLSRIAIVVFTKTYSQSAWCLHQLQQIIKWHQTYCRHLLPVYYEIQPSDVRLQMGDFGKAFKATAEQAFSGQQLENGMSRWSHALTKAANLFGWDESNRRSDAELVDKIVKTVLHLPVLSATKFPVGLHSHMEDLIRTIKYKSTEVCSIAIYGQEGSGKTTLAKAIYHQIHDPFTEKSFIEDIGQVSERRGNLRLLEQLLSDVLKSKVEIDSFEMGRSMIREKLSGKRVLIVLDDAPEFNRELLWEWRHWFGGGSVIIITTIPENLPRIQQADFVFQVKLMNANESLELLSWHAFREPKPKQKYHFLAEKVVSYCGGLPLTLEVIGSYLYERTKEEWNSVLLLLANIPHHDVQGKLKISFDGLRNQMERDLFLDVCCSFVGKSRTYVTKILNGCGIDADSGIRVLIKHSLIQINKNNKLIMHSLLRQMGRKIIREISGKEPENSKLWFDKDARYSLSENTLFSFKCTKVIQTLPTRRDFFGRYPLQVRDRSRLLKFAGDSEYLFRNLRWISLRGFSSEYLPNHFYQHYPIAIEIKHSLLRFVWKEPQVLKWLKVLNLSHSKYLIETPDFSGLPSLAQLILKDCPRLCKVHQSIGCLCYLTLLNLQDCTNLSNLPRKIYKLKSLKTLILSGCSKIDLMERDIVGLKSLITIMAENTVTKQLPFTIVSPKSIGYIFLRGCEELSHNLFPSIIRSRMWPTMNPLSYTHPFMDMEDNSWDEIAAFLRSLAKIRSVLVECDAEFHLSEQVKTIVVEYGGNITESAISKNHLKSFLTGIGRYKEFFNTLSDSIPKVFASSESCDVSLPGDNDPYWLAHMGDGPSVSFTVPQDRVVKGMALCVVYLSTFEIIEPELTTVLIVNYTKCTCQIHNHGTVISFNNEDWPDMMSNLGSGDKVEIFVSLGHDLVVKNTTVYLINDLEKEPVPKNKSLLKFIKKTLM</sequence>
<dbReference type="InterPro" id="IPR036390">
    <property type="entry name" value="WH_DNA-bd_sf"/>
</dbReference>
<evidence type="ECO:0000256" key="3">
    <source>
        <dbReference type="ARBA" id="ARBA00022821"/>
    </source>
</evidence>
<dbReference type="PANTHER" id="PTHR11017:SF560">
    <property type="entry name" value="RESISTANCE PROTEIN (TIR-NBS-LRR CLASS), PUTATIVE-RELATED"/>
    <property type="match status" value="1"/>
</dbReference>
<organism evidence="5 6">
    <name type="scientific">Phaseolus vulgaris</name>
    <name type="common">Kidney bean</name>
    <name type="synonym">French bean</name>
    <dbReference type="NCBI Taxonomy" id="3885"/>
    <lineage>
        <taxon>Eukaryota</taxon>
        <taxon>Viridiplantae</taxon>
        <taxon>Streptophyta</taxon>
        <taxon>Embryophyta</taxon>
        <taxon>Tracheophyta</taxon>
        <taxon>Spermatophyta</taxon>
        <taxon>Magnoliopsida</taxon>
        <taxon>eudicotyledons</taxon>
        <taxon>Gunneridae</taxon>
        <taxon>Pentapetalae</taxon>
        <taxon>rosids</taxon>
        <taxon>fabids</taxon>
        <taxon>Fabales</taxon>
        <taxon>Fabaceae</taxon>
        <taxon>Papilionoideae</taxon>
        <taxon>50 kb inversion clade</taxon>
        <taxon>NPAAA clade</taxon>
        <taxon>indigoferoid/millettioid clade</taxon>
        <taxon>Phaseoleae</taxon>
        <taxon>Phaseolus</taxon>
    </lineage>
</organism>
<dbReference type="Gene3D" id="3.80.10.10">
    <property type="entry name" value="Ribonuclease Inhibitor"/>
    <property type="match status" value="1"/>
</dbReference>
<dbReference type="Proteomes" id="UP000000226">
    <property type="component" value="Chromosome 10"/>
</dbReference>
<proteinExistence type="predicted"/>
<dbReference type="SMART" id="SM00255">
    <property type="entry name" value="TIR"/>
    <property type="match status" value="1"/>
</dbReference>
<feature type="domain" description="TIR" evidence="4">
    <location>
        <begin position="19"/>
        <end position="186"/>
    </location>
</feature>
<dbReference type="InterPro" id="IPR032675">
    <property type="entry name" value="LRR_dom_sf"/>
</dbReference>
<dbReference type="SUPFAM" id="SSF46785">
    <property type="entry name" value="Winged helix' DNA-binding domain"/>
    <property type="match status" value="1"/>
</dbReference>
<dbReference type="SUPFAM" id="SSF52058">
    <property type="entry name" value="L domain-like"/>
    <property type="match status" value="1"/>
</dbReference>
<evidence type="ECO:0000259" key="4">
    <source>
        <dbReference type="PROSITE" id="PS50104"/>
    </source>
</evidence>
<evidence type="ECO:0000256" key="1">
    <source>
        <dbReference type="ARBA" id="ARBA00022614"/>
    </source>
</evidence>
<keyword evidence="6" id="KW-1185">Reference proteome</keyword>
<dbReference type="PRINTS" id="PR00364">
    <property type="entry name" value="DISEASERSIST"/>
</dbReference>
<dbReference type="PROSITE" id="PS50104">
    <property type="entry name" value="TIR"/>
    <property type="match status" value="1"/>
</dbReference>
<evidence type="ECO:0000256" key="2">
    <source>
        <dbReference type="ARBA" id="ARBA00022737"/>
    </source>
</evidence>
<dbReference type="PANTHER" id="PTHR11017">
    <property type="entry name" value="LEUCINE-RICH REPEAT-CONTAINING PROTEIN"/>
    <property type="match status" value="1"/>
</dbReference>
<dbReference type="SUPFAM" id="SSF52200">
    <property type="entry name" value="Toll/Interleukin receptor TIR domain"/>
    <property type="match status" value="1"/>
</dbReference>
<dbReference type="InterPro" id="IPR035897">
    <property type="entry name" value="Toll_tir_struct_dom_sf"/>
</dbReference>
<dbReference type="Pfam" id="PF01582">
    <property type="entry name" value="TIR"/>
    <property type="match status" value="1"/>
</dbReference>
<dbReference type="Pfam" id="PF23282">
    <property type="entry name" value="WHD_ROQ1"/>
    <property type="match status" value="1"/>
</dbReference>
<dbReference type="Gene3D" id="3.40.50.300">
    <property type="entry name" value="P-loop containing nucleotide triphosphate hydrolases"/>
    <property type="match status" value="1"/>
</dbReference>
<dbReference type="InterPro" id="IPR058192">
    <property type="entry name" value="WHD_ROQ1-like"/>
</dbReference>
<accession>V7APE3</accession>
<dbReference type="AlphaFoldDB" id="V7APE3"/>
<name>V7APE3_PHAVU</name>
<dbReference type="InterPro" id="IPR044974">
    <property type="entry name" value="Disease_R_plants"/>
</dbReference>
<dbReference type="GO" id="GO:0043531">
    <property type="term" value="F:ADP binding"/>
    <property type="evidence" value="ECO:0007669"/>
    <property type="project" value="InterPro"/>
</dbReference>
<dbReference type="Gene3D" id="3.40.50.10140">
    <property type="entry name" value="Toll/interleukin-1 receptor homology (TIR) domain"/>
    <property type="match status" value="1"/>
</dbReference>
<protein>
    <recommendedName>
        <fullName evidence="4">TIR domain-containing protein</fullName>
    </recommendedName>
</protein>
<dbReference type="InterPro" id="IPR027417">
    <property type="entry name" value="P-loop_NTPase"/>
</dbReference>
<dbReference type="Gene3D" id="1.10.8.430">
    <property type="entry name" value="Helical domain of apoptotic protease-activating factors"/>
    <property type="match status" value="1"/>
</dbReference>
<dbReference type="GO" id="GO:0006952">
    <property type="term" value="P:defense response"/>
    <property type="evidence" value="ECO:0007669"/>
    <property type="project" value="UniProtKB-KW"/>
</dbReference>
<dbReference type="EMBL" id="CM002297">
    <property type="protein sequence ID" value="ESW06081.1"/>
    <property type="molecule type" value="Genomic_DNA"/>
</dbReference>
<dbReference type="InterPro" id="IPR042197">
    <property type="entry name" value="Apaf_helical"/>
</dbReference>
<keyword evidence="1" id="KW-0433">Leucine-rich repeat</keyword>
<dbReference type="Pfam" id="PF00931">
    <property type="entry name" value="NB-ARC"/>
    <property type="match status" value="1"/>
</dbReference>
<dbReference type="GO" id="GO:0007165">
    <property type="term" value="P:signal transduction"/>
    <property type="evidence" value="ECO:0007669"/>
    <property type="project" value="InterPro"/>
</dbReference>
<evidence type="ECO:0000313" key="5">
    <source>
        <dbReference type="EMBL" id="ESW06081.1"/>
    </source>
</evidence>
<reference evidence="6" key="1">
    <citation type="journal article" date="2014" name="Nat. Genet.">
        <title>A reference genome for common bean and genome-wide analysis of dual domestications.</title>
        <authorList>
            <person name="Schmutz J."/>
            <person name="McClean P.E."/>
            <person name="Mamidi S."/>
            <person name="Wu G.A."/>
            <person name="Cannon S.B."/>
            <person name="Grimwood J."/>
            <person name="Jenkins J."/>
            <person name="Shu S."/>
            <person name="Song Q."/>
            <person name="Chavarro C."/>
            <person name="Torres-Torres M."/>
            <person name="Geffroy V."/>
            <person name="Moghaddam S.M."/>
            <person name="Gao D."/>
            <person name="Abernathy B."/>
            <person name="Barry K."/>
            <person name="Blair M."/>
            <person name="Brick M.A."/>
            <person name="Chovatia M."/>
            <person name="Gepts P."/>
            <person name="Goodstein D.M."/>
            <person name="Gonzales M."/>
            <person name="Hellsten U."/>
            <person name="Hyten D.L."/>
            <person name="Jia G."/>
            <person name="Kelly J.D."/>
            <person name="Kudrna D."/>
            <person name="Lee R."/>
            <person name="Richard M.M."/>
            <person name="Miklas P.N."/>
            <person name="Osorno J.M."/>
            <person name="Rodrigues J."/>
            <person name="Thareau V."/>
            <person name="Urrea C.A."/>
            <person name="Wang M."/>
            <person name="Yu Y."/>
            <person name="Zhang M."/>
            <person name="Wing R.A."/>
            <person name="Cregan P.B."/>
            <person name="Rokhsar D.S."/>
            <person name="Jackson S.A."/>
        </authorList>
    </citation>
    <scope>NUCLEOTIDE SEQUENCE [LARGE SCALE GENOMIC DNA]</scope>
    <source>
        <strain evidence="6">cv. G19833</strain>
    </source>
</reference>
<keyword evidence="2" id="KW-0677">Repeat</keyword>